<keyword evidence="2" id="KW-0067">ATP-binding</keyword>
<reference evidence="5" key="3">
    <citation type="journal article" date="2000" name="Genome Res.">
        <title>RIKEN integrated sequence analysis (RISA) system--384-format sequencing pipeline with 384 multicapillary sequencer.</title>
        <authorList>
            <person name="Shibata K."/>
            <person name="Itoh M."/>
            <person name="Aizawa K."/>
            <person name="Nagaoka S."/>
            <person name="Sasaki N."/>
            <person name="Carninci P."/>
            <person name="Konno H."/>
            <person name="Akiyama J."/>
            <person name="Nishi K."/>
            <person name="Kitsunai T."/>
            <person name="Tashiro H."/>
            <person name="Itoh M."/>
            <person name="Sumi N."/>
            <person name="Ishii Y."/>
            <person name="Nakamura S."/>
            <person name="Hazama M."/>
            <person name="Nishine T."/>
            <person name="Harada A."/>
            <person name="Yamamoto R."/>
            <person name="Matsumoto H."/>
            <person name="Sakaguchi S."/>
            <person name="Ikegami T."/>
            <person name="Kashiwagi K."/>
            <person name="Fujiwake S."/>
            <person name="Inoue K."/>
            <person name="Togawa Y."/>
            <person name="Izawa M."/>
            <person name="Ohara E."/>
            <person name="Watahiki M."/>
            <person name="Yoneda Y."/>
            <person name="Ishikawa T."/>
            <person name="Ozawa K."/>
            <person name="Tanaka T."/>
            <person name="Matsuura S."/>
            <person name="Kawai J."/>
            <person name="Okazaki Y."/>
            <person name="Muramatsu M."/>
            <person name="Inoue Y."/>
            <person name="Kira A."/>
            <person name="Hayashizaki Y."/>
        </authorList>
    </citation>
    <scope>NUCLEOTIDE SEQUENCE</scope>
    <source>
        <strain evidence="5">C57BL/6J</strain>
        <tissue evidence="5">Thymus</tissue>
    </source>
</reference>
<keyword evidence="4" id="KW-1133">Transmembrane helix</keyword>
<reference evidence="5" key="6">
    <citation type="journal article" date="2002" name="Nature">
        <title>Analysis of the mouse transcriptome based on functional annotation of 60,770 full-length cDNAs.</title>
        <authorList>
            <consortium name="The FANTOM Consortium and the RIKEN Genome Exploration Research Group Phase I and II Team"/>
        </authorList>
    </citation>
    <scope>NUCLEOTIDE SEQUENCE</scope>
    <source>
        <strain evidence="5">C57BL/6J</strain>
        <tissue evidence="5">Thymus</tissue>
    </source>
</reference>
<dbReference type="PANTHER" id="PTHR48103">
    <property type="entry name" value="MIDASIN-RELATED"/>
    <property type="match status" value="1"/>
</dbReference>
<reference evidence="5" key="2">
    <citation type="journal article" date="2000" name="Genome Res.">
        <title>Normalization and subtraction of cap-trapper-selected cDNAs to prepare full-length cDNA libraries for rapid discovery of new genes.</title>
        <authorList>
            <person name="Carninci P."/>
            <person name="Shibata Y."/>
            <person name="Hayatsu N."/>
            <person name="Sugahara Y."/>
            <person name="Shibata K."/>
            <person name="Itoh M."/>
            <person name="Konno H."/>
            <person name="Okazaki Y."/>
            <person name="Muramatsu M."/>
            <person name="Hayashizaki Y."/>
        </authorList>
    </citation>
    <scope>NUCLEOTIDE SEQUENCE</scope>
    <source>
        <strain evidence="5">C57BL/6J</strain>
        <tissue evidence="5">Thymus</tissue>
    </source>
</reference>
<reference evidence="5" key="8">
    <citation type="journal article" date="2005" name="Science">
        <title>Antisense Transcription in the Mammalian Transcriptome.</title>
        <authorList>
            <consortium name="RIKEN Genome Exploration Research Group and Genome Science Group (Genome Network Project Core Group) and the FANTOM Consortium"/>
        </authorList>
    </citation>
    <scope>NUCLEOTIDE SEQUENCE</scope>
    <source>
        <strain evidence="5">C57BL/6J</strain>
        <tissue evidence="5">Thymus</tissue>
    </source>
</reference>
<feature type="region of interest" description="Disordered" evidence="3">
    <location>
        <begin position="64"/>
        <end position="87"/>
    </location>
</feature>
<evidence type="ECO:0000256" key="4">
    <source>
        <dbReference type="SAM" id="Phobius"/>
    </source>
</evidence>
<dbReference type="EMBL" id="AK037999">
    <property type="protein sequence ID" value="BAC29918.1"/>
    <property type="molecule type" value="mRNA"/>
</dbReference>
<dbReference type="UCSC" id="uc008sfc.1">
    <property type="organism name" value="mouse"/>
</dbReference>
<keyword evidence="4" id="KW-0812">Transmembrane</keyword>
<evidence type="ECO:0000256" key="1">
    <source>
        <dbReference type="ARBA" id="ARBA00022741"/>
    </source>
</evidence>
<dbReference type="AlphaFoldDB" id="Q8CAR9"/>
<reference evidence="5" key="4">
    <citation type="journal article" date="2001" name="Nature">
        <title>Functional annotation of a full-length mouse cDNA collection.</title>
        <authorList>
            <consortium name="The RIKEN Genome Exploration Research Group Phase II Team and the FANTOM Consortium"/>
        </authorList>
    </citation>
    <scope>NUCLEOTIDE SEQUENCE</scope>
    <source>
        <strain evidence="5">C57BL/6J</strain>
        <tissue evidence="5">Thymus</tissue>
    </source>
</reference>
<keyword evidence="4" id="KW-0472">Membrane</keyword>
<name>Q8CAR9_MOUSE</name>
<protein>
    <submittedName>
        <fullName evidence="5">Uncharacterized protein</fullName>
    </submittedName>
</protein>
<reference evidence="5" key="7">
    <citation type="journal article" date="2005" name="Science">
        <title>The Transcriptional Landscape of the Mammalian Genome.</title>
        <authorList>
            <consortium name="The FANTOM Consortium"/>
            <consortium name="Riken Genome Exploration Research Group and Genome Science Group (Genome Network Project Core Group)"/>
        </authorList>
    </citation>
    <scope>NUCLEOTIDE SEQUENCE</scope>
    <source>
        <strain evidence="5">C57BL/6J</strain>
        <tissue evidence="5">Thymus</tissue>
    </source>
</reference>
<evidence type="ECO:0000313" key="5">
    <source>
        <dbReference type="EMBL" id="BAC29918.1"/>
    </source>
</evidence>
<sequence>MSITHDPETLQGVRARLGYVPCCLLGNQMVEESFVEDFSEQVETAIRAILCTIQNLAERNNKKAEDSAVDKRLQEEDGGKEEEASFKSLQPGHLTKLLEDDFWASVSTLHVQKIISSVSELLERLKSCSEDGNTTKHKVFSQSCGLLVRLIPILCGFSDLVLFFLTVSLATHRSTAKLLSVLAQTFTELSQKVRTVSVECHGTAHRHFTSSRACWAFMIDSEIAAGALSLVGLGLVLEPDCQTGFQ</sequence>
<proteinExistence type="evidence at transcript level"/>
<organism evidence="5">
    <name type="scientific">Mus musculus</name>
    <name type="common">Mouse</name>
    <dbReference type="NCBI Taxonomy" id="10090"/>
    <lineage>
        <taxon>Eukaryota</taxon>
        <taxon>Metazoa</taxon>
        <taxon>Chordata</taxon>
        <taxon>Craniata</taxon>
        <taxon>Vertebrata</taxon>
        <taxon>Euteleostomi</taxon>
        <taxon>Mammalia</taxon>
        <taxon>Eutheria</taxon>
        <taxon>Euarchontoglires</taxon>
        <taxon>Glires</taxon>
        <taxon>Rodentia</taxon>
        <taxon>Myomorpha</taxon>
        <taxon>Muroidea</taxon>
        <taxon>Muridae</taxon>
        <taxon>Murinae</taxon>
        <taxon>Mus</taxon>
        <taxon>Mus</taxon>
    </lineage>
</organism>
<dbReference type="PANTHER" id="PTHR48103:SF2">
    <property type="entry name" value="MIDASIN"/>
    <property type="match status" value="1"/>
</dbReference>
<feature type="transmembrane region" description="Helical" evidence="4">
    <location>
        <begin position="146"/>
        <end position="170"/>
    </location>
</feature>
<feature type="compositionally biased region" description="Basic and acidic residues" evidence="3">
    <location>
        <begin position="64"/>
        <end position="85"/>
    </location>
</feature>
<keyword evidence="1" id="KW-0547">Nucleotide-binding</keyword>
<evidence type="ECO:0000256" key="3">
    <source>
        <dbReference type="SAM" id="MobiDB-lite"/>
    </source>
</evidence>
<reference evidence="5" key="1">
    <citation type="journal article" date="1999" name="Methods Enzymol.">
        <title>High-efficiency full-length cDNA cloning.</title>
        <authorList>
            <person name="Carninci P."/>
            <person name="Hayashizaki Y."/>
        </authorList>
    </citation>
    <scope>NUCLEOTIDE SEQUENCE</scope>
    <source>
        <strain evidence="5">C57BL/6J</strain>
        <tissue evidence="5">Thymus</tissue>
    </source>
</reference>
<dbReference type="GO" id="GO:0005524">
    <property type="term" value="F:ATP binding"/>
    <property type="evidence" value="ECO:0007669"/>
    <property type="project" value="UniProtKB-KW"/>
</dbReference>
<reference evidence="5" key="5">
    <citation type="submission" date="2001-07" db="EMBL/GenBank/DDBJ databases">
        <authorList>
            <person name="Adachi J."/>
            <person name="Aizawa K."/>
            <person name="Akimura T."/>
            <person name="Arakawa T."/>
            <person name="Bono H."/>
            <person name="Carninci P."/>
            <person name="Fukuda S."/>
            <person name="Furuno M."/>
            <person name="Hanagaki T."/>
            <person name="Hara A."/>
            <person name="Hashizume W."/>
            <person name="Hayashida K."/>
            <person name="Hayatsu N."/>
            <person name="Hiramoto K."/>
            <person name="Hiraoka T."/>
            <person name="Hirozane T."/>
            <person name="Hori F."/>
            <person name="Imotani K."/>
            <person name="Ishii Y."/>
            <person name="Itoh M."/>
            <person name="Kagawa I."/>
            <person name="Kasukawa T."/>
            <person name="Katoh H."/>
            <person name="Kawai J."/>
            <person name="Kojima Y."/>
            <person name="Kondo S."/>
            <person name="Konno H."/>
            <person name="Kouda M."/>
            <person name="Koya S."/>
            <person name="Kurihara C."/>
            <person name="Matsuyama T."/>
            <person name="Miyazaki A."/>
            <person name="Murata M."/>
            <person name="Nakamura M."/>
            <person name="Nishi K."/>
            <person name="Nomura K."/>
            <person name="Numazaki R."/>
            <person name="Ohno M."/>
            <person name="Ohsato N."/>
            <person name="Okazaki Y."/>
            <person name="Saito R."/>
            <person name="Saitoh H."/>
            <person name="Sakai C."/>
            <person name="Sakai K."/>
            <person name="Sakazume N."/>
            <person name="Sano H."/>
            <person name="Sasaki D."/>
            <person name="Shibata K."/>
            <person name="Shinagawa A."/>
            <person name="Shiraki T."/>
            <person name="Sogabe Y."/>
            <person name="Tagami M."/>
            <person name="Tagawa A."/>
            <person name="Takahashi F."/>
            <person name="Takaku-Akahira S."/>
            <person name="Takeda Y."/>
            <person name="Tanaka T."/>
            <person name="Tomaru A."/>
            <person name="Toya T."/>
            <person name="Yasunishi A."/>
            <person name="Muramatsu M."/>
            <person name="Hayashizaki Y."/>
        </authorList>
    </citation>
    <scope>NUCLEOTIDE SEQUENCE</scope>
    <source>
        <strain evidence="5">C57BL/6J</strain>
        <tissue evidence="5">Thymus</tissue>
    </source>
</reference>
<accession>Q8CAR9</accession>
<dbReference type="PeptideAtlas" id="Q8CAR9"/>
<evidence type="ECO:0000256" key="2">
    <source>
        <dbReference type="ARBA" id="ARBA00022840"/>
    </source>
</evidence>